<dbReference type="PANTHER" id="PTHR47053">
    <property type="entry name" value="MUREIN DD-ENDOPEPTIDASE MEPH-RELATED"/>
    <property type="match status" value="1"/>
</dbReference>
<evidence type="ECO:0000256" key="5">
    <source>
        <dbReference type="SAM" id="SignalP"/>
    </source>
</evidence>
<evidence type="ECO:0000256" key="3">
    <source>
        <dbReference type="ARBA" id="ARBA00022801"/>
    </source>
</evidence>
<evidence type="ECO:0000256" key="1">
    <source>
        <dbReference type="ARBA" id="ARBA00007074"/>
    </source>
</evidence>
<organism evidence="7 8">
    <name type="scientific">Geobacillus subterraneus</name>
    <dbReference type="NCBI Taxonomy" id="129338"/>
    <lineage>
        <taxon>Bacteria</taxon>
        <taxon>Bacillati</taxon>
        <taxon>Bacillota</taxon>
        <taxon>Bacilli</taxon>
        <taxon>Bacillales</taxon>
        <taxon>Anoxybacillaceae</taxon>
        <taxon>Geobacillus</taxon>
    </lineage>
</organism>
<dbReference type="GO" id="GO:0006508">
    <property type="term" value="P:proteolysis"/>
    <property type="evidence" value="ECO:0007669"/>
    <property type="project" value="UniProtKB-KW"/>
</dbReference>
<proteinExistence type="inferred from homology"/>
<dbReference type="Proteomes" id="UP000501421">
    <property type="component" value="Chromosome"/>
</dbReference>
<comment type="similarity">
    <text evidence="1">Belongs to the peptidase C40 family.</text>
</comment>
<dbReference type="AlphaFoldDB" id="A0A679G0E5"/>
<reference evidence="8" key="1">
    <citation type="journal article" date="2020" name="Microbiol. Resour. Announc.">
        <title>Complete Genome Sequence of Geobacillus sp. Strain E55-1, Isolated from Mine Geyser in Japan.</title>
        <authorList>
            <person name="Miyazaki K."/>
            <person name="Hase E."/>
            <person name="Tokito N."/>
        </authorList>
    </citation>
    <scope>NUCLEOTIDE SEQUENCE [LARGE SCALE GENOMIC DNA]</scope>
    <source>
        <strain evidence="8">E55-1</strain>
    </source>
</reference>
<dbReference type="PANTHER" id="PTHR47053:SF1">
    <property type="entry name" value="MUREIN DD-ENDOPEPTIDASE MEPH-RELATED"/>
    <property type="match status" value="1"/>
</dbReference>
<evidence type="ECO:0000313" key="8">
    <source>
        <dbReference type="Proteomes" id="UP000501421"/>
    </source>
</evidence>
<name>A0A679G0E5_9BACL</name>
<evidence type="ECO:0000313" key="7">
    <source>
        <dbReference type="EMBL" id="BBW98564.1"/>
    </source>
</evidence>
<keyword evidence="2" id="KW-0645">Protease</keyword>
<dbReference type="PROSITE" id="PS51935">
    <property type="entry name" value="NLPC_P60"/>
    <property type="match status" value="1"/>
</dbReference>
<evidence type="ECO:0000256" key="2">
    <source>
        <dbReference type="ARBA" id="ARBA00022670"/>
    </source>
</evidence>
<keyword evidence="3" id="KW-0378">Hydrolase</keyword>
<dbReference type="Pfam" id="PF00877">
    <property type="entry name" value="NLPC_P60"/>
    <property type="match status" value="1"/>
</dbReference>
<feature type="signal peptide" evidence="5">
    <location>
        <begin position="1"/>
        <end position="24"/>
    </location>
</feature>
<protein>
    <recommendedName>
        <fullName evidence="6">NlpC/P60 domain-containing protein</fullName>
    </recommendedName>
</protein>
<evidence type="ECO:0000256" key="4">
    <source>
        <dbReference type="ARBA" id="ARBA00022807"/>
    </source>
</evidence>
<dbReference type="InterPro" id="IPR051202">
    <property type="entry name" value="Peptidase_C40"/>
</dbReference>
<sequence>MMKKWLTFLSVSITFLFSSFFVNTSNIDAAANKTRLIAEAKKLLGTPYRYGGTTPKGFDCSGFVYYTHKKVGVILPRSSKAMYQKGTYVHRSKLQPGDLVFFNTSKGGKGVSHVAIYIGNNQVIHAVSRGVKIDNLNSPYWKPKYMGAKRL</sequence>
<evidence type="ECO:0000259" key="6">
    <source>
        <dbReference type="PROSITE" id="PS51935"/>
    </source>
</evidence>
<feature type="domain" description="NlpC/P60" evidence="6">
    <location>
        <begin position="30"/>
        <end position="151"/>
    </location>
</feature>
<dbReference type="SUPFAM" id="SSF54001">
    <property type="entry name" value="Cysteine proteinases"/>
    <property type="match status" value="1"/>
</dbReference>
<dbReference type="EMBL" id="AP022557">
    <property type="protein sequence ID" value="BBW98564.1"/>
    <property type="molecule type" value="Genomic_DNA"/>
</dbReference>
<keyword evidence="5" id="KW-0732">Signal</keyword>
<dbReference type="GO" id="GO:0008234">
    <property type="term" value="F:cysteine-type peptidase activity"/>
    <property type="evidence" value="ECO:0007669"/>
    <property type="project" value="UniProtKB-KW"/>
</dbReference>
<dbReference type="InterPro" id="IPR038765">
    <property type="entry name" value="Papain-like_cys_pep_sf"/>
</dbReference>
<dbReference type="Gene3D" id="3.90.1720.10">
    <property type="entry name" value="endopeptidase domain like (from Nostoc punctiforme)"/>
    <property type="match status" value="1"/>
</dbReference>
<dbReference type="InterPro" id="IPR000064">
    <property type="entry name" value="NLP_P60_dom"/>
</dbReference>
<accession>A0A679G0E5</accession>
<keyword evidence="4" id="KW-0788">Thiol protease</keyword>
<gene>
    <name evidence="7" type="ORF">GsuE55_33970</name>
</gene>
<keyword evidence="8" id="KW-1185">Reference proteome</keyword>
<feature type="chain" id="PRO_5039436256" description="NlpC/P60 domain-containing protein" evidence="5">
    <location>
        <begin position="25"/>
        <end position="151"/>
    </location>
</feature>